<dbReference type="Proteomes" id="UP000576550">
    <property type="component" value="Unassembled WGS sequence"/>
</dbReference>
<feature type="transmembrane region" description="Helical" evidence="11">
    <location>
        <begin position="281"/>
        <end position="303"/>
    </location>
</feature>
<evidence type="ECO:0000256" key="8">
    <source>
        <dbReference type="ARBA" id="ARBA00023136"/>
    </source>
</evidence>
<feature type="transmembrane region" description="Helical" evidence="11">
    <location>
        <begin position="175"/>
        <end position="197"/>
    </location>
</feature>
<feature type="domain" description="ABC3 transporter permease C-terminal" evidence="12">
    <location>
        <begin position="175"/>
        <end position="306"/>
    </location>
</feature>
<keyword evidence="9 10" id="KW-0131">Cell cycle</keyword>
<evidence type="ECO:0000313" key="14">
    <source>
        <dbReference type="EMBL" id="HHX99360.1"/>
    </source>
</evidence>
<evidence type="ECO:0000256" key="4">
    <source>
        <dbReference type="ARBA" id="ARBA00022475"/>
    </source>
</evidence>
<dbReference type="GO" id="GO:0051301">
    <property type="term" value="P:cell division"/>
    <property type="evidence" value="ECO:0007669"/>
    <property type="project" value="UniProtKB-KW"/>
</dbReference>
<evidence type="ECO:0000256" key="1">
    <source>
        <dbReference type="ARBA" id="ARBA00004651"/>
    </source>
</evidence>
<dbReference type="InterPro" id="IPR004513">
    <property type="entry name" value="FtsX"/>
</dbReference>
<evidence type="ECO:0000259" key="13">
    <source>
        <dbReference type="Pfam" id="PF18075"/>
    </source>
</evidence>
<feature type="domain" description="FtsX extracellular" evidence="13">
    <location>
        <begin position="57"/>
        <end position="144"/>
    </location>
</feature>
<dbReference type="InterPro" id="IPR003838">
    <property type="entry name" value="ABC3_permease_C"/>
</dbReference>
<evidence type="ECO:0000256" key="6">
    <source>
        <dbReference type="ARBA" id="ARBA00022692"/>
    </source>
</evidence>
<comment type="subcellular location">
    <subcellularLocation>
        <location evidence="1">Cell membrane</location>
        <topology evidence="1">Multi-pass membrane protein</topology>
    </subcellularLocation>
</comment>
<feature type="transmembrane region" description="Helical" evidence="11">
    <location>
        <begin position="218"/>
        <end position="241"/>
    </location>
</feature>
<keyword evidence="5 10" id="KW-0132">Cell division</keyword>
<dbReference type="PANTHER" id="PTHR47755">
    <property type="entry name" value="CELL DIVISION PROTEIN FTSX"/>
    <property type="match status" value="1"/>
</dbReference>
<name>A0A832R8Z2_9BACT</name>
<evidence type="ECO:0000313" key="15">
    <source>
        <dbReference type="Proteomes" id="UP000576550"/>
    </source>
</evidence>
<dbReference type="InterPro" id="IPR040690">
    <property type="entry name" value="FtsX_ECD"/>
</dbReference>
<dbReference type="Pfam" id="PF18075">
    <property type="entry name" value="FtsX_ECD"/>
    <property type="match status" value="1"/>
</dbReference>
<dbReference type="EMBL" id="DUTP01000003">
    <property type="protein sequence ID" value="HHX99360.1"/>
    <property type="molecule type" value="Genomic_DNA"/>
</dbReference>
<comment type="similarity">
    <text evidence="2 10">Belongs to the ABC-4 integral membrane protein family. FtsX subfamily.</text>
</comment>
<dbReference type="PIRSF" id="PIRSF003097">
    <property type="entry name" value="FtsX"/>
    <property type="match status" value="1"/>
</dbReference>
<evidence type="ECO:0000256" key="5">
    <source>
        <dbReference type="ARBA" id="ARBA00022618"/>
    </source>
</evidence>
<organism evidence="14 15">
    <name type="scientific">Candidatus Dojkabacteria bacterium</name>
    <dbReference type="NCBI Taxonomy" id="2099670"/>
    <lineage>
        <taxon>Bacteria</taxon>
        <taxon>Candidatus Dojkabacteria</taxon>
    </lineage>
</organism>
<reference evidence="14 15" key="1">
    <citation type="journal article" date="2020" name="Biotechnol. Biofuels">
        <title>New insights from the biogas microbiome by comprehensive genome-resolved metagenomics of nearly 1600 species originating from multiple anaerobic digesters.</title>
        <authorList>
            <person name="Campanaro S."/>
            <person name="Treu L."/>
            <person name="Rodriguez-R L.M."/>
            <person name="Kovalovszki A."/>
            <person name="Ziels R.M."/>
            <person name="Maus I."/>
            <person name="Zhu X."/>
            <person name="Kougias P.G."/>
            <person name="Basile A."/>
            <person name="Luo G."/>
            <person name="Schluter A."/>
            <person name="Konstantinidis K.T."/>
            <person name="Angelidaki I."/>
        </authorList>
    </citation>
    <scope>NUCLEOTIDE SEQUENCE [LARGE SCALE GENOMIC DNA]</scope>
    <source>
        <strain evidence="14">AS05jafATM_89</strain>
    </source>
</reference>
<keyword evidence="6 11" id="KW-0812">Transmembrane</keyword>
<keyword evidence="4 10" id="KW-1003">Cell membrane</keyword>
<evidence type="ECO:0000256" key="11">
    <source>
        <dbReference type="SAM" id="Phobius"/>
    </source>
</evidence>
<sequence length="308" mass="34743">MDWKKLLESTKKNMKRNKFLTISTTLVFATVLVVSSFFISVGIIAQKGIDYYEKRAQVIVFFKRDTREQDILKIKEGLNNPEVIESIEYISQEDALEIYKEDFADNQDLLATVTADSLPPSLEIRAKSVDALLEVIEDINKQKETNSQIDEIMYFKDVVNNLKTISFAIKISSSFLIGGLLVIAFFLIRITIGFNINSHKEEIKVMKLVGGSNKHIRLPYILEGIFYGVAGGAIAATIILVPSQLILFNLMKDAEVAFWLNQLLRDIGLSFIKPINIVFVLAYYIVHILFGVGIGVFSSLSAVRKYLD</sequence>
<dbReference type="GO" id="GO:0005886">
    <property type="term" value="C:plasma membrane"/>
    <property type="evidence" value="ECO:0007669"/>
    <property type="project" value="UniProtKB-SubCell"/>
</dbReference>
<dbReference type="PANTHER" id="PTHR47755:SF1">
    <property type="entry name" value="CELL DIVISION PROTEIN FTSX"/>
    <property type="match status" value="1"/>
</dbReference>
<dbReference type="Pfam" id="PF02687">
    <property type="entry name" value="FtsX"/>
    <property type="match status" value="1"/>
</dbReference>
<evidence type="ECO:0000259" key="12">
    <source>
        <dbReference type="Pfam" id="PF02687"/>
    </source>
</evidence>
<keyword evidence="8 10" id="KW-0472">Membrane</keyword>
<proteinExistence type="inferred from homology"/>
<evidence type="ECO:0000256" key="7">
    <source>
        <dbReference type="ARBA" id="ARBA00022989"/>
    </source>
</evidence>
<dbReference type="Gene3D" id="3.30.70.3040">
    <property type="match status" value="1"/>
</dbReference>
<evidence type="ECO:0000256" key="2">
    <source>
        <dbReference type="ARBA" id="ARBA00007379"/>
    </source>
</evidence>
<accession>A0A832R8Z2</accession>
<comment type="caution">
    <text evidence="14">The sequence shown here is derived from an EMBL/GenBank/DDBJ whole genome shotgun (WGS) entry which is preliminary data.</text>
</comment>
<dbReference type="AlphaFoldDB" id="A0A832R8Z2"/>
<evidence type="ECO:0000256" key="9">
    <source>
        <dbReference type="ARBA" id="ARBA00023306"/>
    </source>
</evidence>
<gene>
    <name evidence="14" type="ORF">GX533_01600</name>
</gene>
<evidence type="ECO:0000256" key="10">
    <source>
        <dbReference type="PIRNR" id="PIRNR003097"/>
    </source>
</evidence>
<keyword evidence="7 11" id="KW-1133">Transmembrane helix</keyword>
<feature type="transmembrane region" description="Helical" evidence="11">
    <location>
        <begin position="20"/>
        <end position="45"/>
    </location>
</feature>
<evidence type="ECO:0000256" key="3">
    <source>
        <dbReference type="ARBA" id="ARBA00021907"/>
    </source>
</evidence>
<protein>
    <recommendedName>
        <fullName evidence="3 10">Cell division protein FtsX</fullName>
    </recommendedName>
</protein>